<dbReference type="PRINTS" id="PR00081">
    <property type="entry name" value="GDHRDH"/>
</dbReference>
<dbReference type="SUPFAM" id="SSF51735">
    <property type="entry name" value="NAD(P)-binding Rossmann-fold domains"/>
    <property type="match status" value="1"/>
</dbReference>
<evidence type="ECO:0000313" key="2">
    <source>
        <dbReference type="EMBL" id="CAB4723997.1"/>
    </source>
</evidence>
<gene>
    <name evidence="2" type="ORF">UFOPK2754_00005</name>
    <name evidence="3" type="ORF">UFOPK3139_01250</name>
    <name evidence="4" type="ORF">UFOPK3543_01281</name>
</gene>
<protein>
    <submittedName>
        <fullName evidence="4">Unannotated protein</fullName>
    </submittedName>
</protein>
<dbReference type="EMBL" id="CAFABA010000043">
    <property type="protein sequence ID" value="CAB4828888.1"/>
    <property type="molecule type" value="Genomic_DNA"/>
</dbReference>
<dbReference type="AlphaFoldDB" id="A0A6J7GIT1"/>
<reference evidence="4" key="1">
    <citation type="submission" date="2020-05" db="EMBL/GenBank/DDBJ databases">
        <authorList>
            <person name="Chiriac C."/>
            <person name="Salcher M."/>
            <person name="Ghai R."/>
            <person name="Kavagutti S V."/>
        </authorList>
    </citation>
    <scope>NUCLEOTIDE SEQUENCE</scope>
</reference>
<dbReference type="Gene3D" id="3.40.50.720">
    <property type="entry name" value="NAD(P)-binding Rossmann-like Domain"/>
    <property type="match status" value="1"/>
</dbReference>
<name>A0A6J7GIT1_9ZZZZ</name>
<evidence type="ECO:0000313" key="4">
    <source>
        <dbReference type="EMBL" id="CAB4907902.1"/>
    </source>
</evidence>
<evidence type="ECO:0000256" key="1">
    <source>
        <dbReference type="ARBA" id="ARBA00023002"/>
    </source>
</evidence>
<dbReference type="PANTHER" id="PTHR43658">
    <property type="entry name" value="SHORT-CHAIN DEHYDROGENASE/REDUCTASE"/>
    <property type="match status" value="1"/>
</dbReference>
<dbReference type="InterPro" id="IPR020904">
    <property type="entry name" value="Sc_DH/Rdtase_CS"/>
</dbReference>
<accession>A0A6J7GIT1</accession>
<dbReference type="PRINTS" id="PR00080">
    <property type="entry name" value="SDRFAMILY"/>
</dbReference>
<dbReference type="EMBL" id="CAEZYR010000001">
    <property type="protein sequence ID" value="CAB4723997.1"/>
    <property type="molecule type" value="Genomic_DNA"/>
</dbReference>
<dbReference type="PANTHER" id="PTHR43658:SF8">
    <property type="entry name" value="17-BETA-HYDROXYSTEROID DEHYDROGENASE 14-RELATED"/>
    <property type="match status" value="1"/>
</dbReference>
<keyword evidence="1" id="KW-0560">Oxidoreductase</keyword>
<dbReference type="InterPro" id="IPR036291">
    <property type="entry name" value="NAD(P)-bd_dom_sf"/>
</dbReference>
<dbReference type="Pfam" id="PF00106">
    <property type="entry name" value="adh_short"/>
    <property type="match status" value="1"/>
</dbReference>
<organism evidence="4">
    <name type="scientific">freshwater metagenome</name>
    <dbReference type="NCBI Taxonomy" id="449393"/>
    <lineage>
        <taxon>unclassified sequences</taxon>
        <taxon>metagenomes</taxon>
        <taxon>ecological metagenomes</taxon>
    </lineage>
</organism>
<dbReference type="PROSITE" id="PS00061">
    <property type="entry name" value="ADH_SHORT"/>
    <property type="match status" value="1"/>
</dbReference>
<evidence type="ECO:0000313" key="3">
    <source>
        <dbReference type="EMBL" id="CAB4828888.1"/>
    </source>
</evidence>
<dbReference type="GO" id="GO:0016491">
    <property type="term" value="F:oxidoreductase activity"/>
    <property type="evidence" value="ECO:0007669"/>
    <property type="project" value="UniProtKB-KW"/>
</dbReference>
<dbReference type="InterPro" id="IPR002347">
    <property type="entry name" value="SDR_fam"/>
</dbReference>
<dbReference type="EMBL" id="CAFBMH010000039">
    <property type="protein sequence ID" value="CAB4907902.1"/>
    <property type="molecule type" value="Genomic_DNA"/>
</dbReference>
<sequence>MQLNGSSALVTGGASGLGEATARRLAAAGAVVVVLDLHDEKGAAVAADIGGVYVRADVTDPVSVQAAVDAAASAGSFRALVNCAGIGMAGRTIDRHGVPHDLAVFEKVVRINLVGTFNVIRLAAAAMANTEPVDEFGARGAIVNTSSVAGIEGQTGQAAYSASKGGVIGITLPIARDLASIGVRVNTICPGLMDTPLLGSASIAVKVGLGDSVLFPKRMGATAEFASMAYELLTNDYMNGEVIRLDGAIRFQPK</sequence>
<proteinExistence type="predicted"/>